<dbReference type="RefSeq" id="WP_344512228.1">
    <property type="nucleotide sequence ID" value="NZ_BAAAQD010000031.1"/>
</dbReference>
<dbReference type="InterPro" id="IPR011717">
    <property type="entry name" value="TPR-4"/>
</dbReference>
<dbReference type="InterPro" id="IPR025669">
    <property type="entry name" value="AAA_dom"/>
</dbReference>
<dbReference type="NCBIfam" id="NF047398">
    <property type="entry name" value="AAA_KGGVGR"/>
    <property type="match status" value="1"/>
</dbReference>
<dbReference type="InterPro" id="IPR002182">
    <property type="entry name" value="NB-ARC"/>
</dbReference>
<evidence type="ECO:0000259" key="2">
    <source>
        <dbReference type="Pfam" id="PF13614"/>
    </source>
</evidence>
<dbReference type="InterPro" id="IPR027417">
    <property type="entry name" value="P-loop_NTPase"/>
</dbReference>
<accession>A0ABP4NJ42</accession>
<sequence length="1302" mass="146213">MSDHRDGKVITFYSYKGGTGRTMALANVAWILAANGKRVLVVDWDLESPGLARYFSPFLDRAALDSTEGVIEMIREYEWATTRHRGDDERWYEEYARVQKYSFSLRWPGFPDEGTLDFLSAGQQNNDYSSNLAAMDWDAFYERQRGGLFLDALRADMKRHYDYTLIDSRTGFSDVADICTIHLPDTLVTCFTLNDQGIDGAADVARLVDRRHRKIRVLPVPMRVDPSEQEKADIGRRVAIQRFAGLPVGLDPDQRGEYWKKVEIPYRAFYAYEEVLAVFGDEPGVRTSLLAAYEALTAQITSGDVTSLPPMDEVTRQRTRARFIRQAVVAEREVLLRYARQDRVWAEWVTHVLQQAGVQVIDPWDGDPKDTTVDGFTRTLVLVSQANVEREATHVVPDRAADRAPFAVYVADVRRLAGIPQANTATVFGATAEVAVDRILRLIGADVEHVEAEVAGGPRFPGRDNLVFSMPSRNIRFTGREQDLRQLRDQLRAGTAVVLAGNEPVALQGMGGIGKTQLAIEYAYRFRAAYDVIFWMNVEQSNVIETELADLGTLLGVPARQSTPEYARAVLQSLQHTDKRWLIVFDNAEDAPGIEQYLPTGTGHVIITSRMSTWGERVKLLPVNVFTRDESKQHLRQRVPTMQDVDAGRIAELLGDLPIAVAAAAAWLADTGNAVDEYLVHIARSGPRGLREPQSDTPIEATWDLSLRRLNQRSPAAYRLLQMCSVFAPEIALDLVYSDEFAAALRPLDPNVSDYMFRASLVQQVHRLALLRLDLRGEPGSRERTGTVFVHRLLQHAVRIRMSEDELTQTRRQVHRVLAAARPKNQEVDDPDAWPQYRMLWPHVEVTKAALSDDESVRALMIDRVRYQWLRGDLVGARQSAEQFDAIWSQMLEETEDPDQRRTLHRQLLHLRFNHANILGSQGNFTDSLRLDEAVLATQQELLGARHPHTLMTAGGLARDLRGLGRYREALDTDISTYAAWLDDFGEDYPRTLAALSNLAISYRLMGDFHEARARDEAAYNSRKSILGESNPYTLYSATNLGRDIRDAGDYDQSVDWLASVYEQYKVTRAEDSRGMLVCQTNLAVSLHSAGRAAEAAELLQSASSQLSVTFGRTNPDALSSRLSLAVTLLSLGKFAESRELLTDVYESYRDNLGDEHPHTLVCIGNLALLARAQGDHELAVRLAEEAVEGLHRKLGDEHPYTLSTRMNWAVCVAETPGGLDNAMETLERVAEQMQVVLLPDHPNALRCQANLSLVRQLAEVGGGDFVDRVAALEERVGQQHPTVNALRRRELVHRIIDPHPY</sequence>
<dbReference type="EMBL" id="BAAAQD010000031">
    <property type="protein sequence ID" value="GAA1562285.1"/>
    <property type="molecule type" value="Genomic_DNA"/>
</dbReference>
<evidence type="ECO:0000259" key="1">
    <source>
        <dbReference type="Pfam" id="PF00931"/>
    </source>
</evidence>
<organism evidence="3 4">
    <name type="scientific">Dactylosporangium maewongense</name>
    <dbReference type="NCBI Taxonomy" id="634393"/>
    <lineage>
        <taxon>Bacteria</taxon>
        <taxon>Bacillati</taxon>
        <taxon>Actinomycetota</taxon>
        <taxon>Actinomycetes</taxon>
        <taxon>Micromonosporales</taxon>
        <taxon>Micromonosporaceae</taxon>
        <taxon>Dactylosporangium</taxon>
    </lineage>
</organism>
<comment type="caution">
    <text evidence="3">The sequence shown here is derived from an EMBL/GenBank/DDBJ whole genome shotgun (WGS) entry which is preliminary data.</text>
</comment>
<reference evidence="4" key="1">
    <citation type="journal article" date="2019" name="Int. J. Syst. Evol. Microbiol.">
        <title>The Global Catalogue of Microorganisms (GCM) 10K type strain sequencing project: providing services to taxonomists for standard genome sequencing and annotation.</title>
        <authorList>
            <consortium name="The Broad Institute Genomics Platform"/>
            <consortium name="The Broad Institute Genome Sequencing Center for Infectious Disease"/>
            <person name="Wu L."/>
            <person name="Ma J."/>
        </authorList>
    </citation>
    <scope>NUCLEOTIDE SEQUENCE [LARGE SCALE GENOMIC DNA]</scope>
    <source>
        <strain evidence="4">JCM 15933</strain>
    </source>
</reference>
<evidence type="ECO:0008006" key="5">
    <source>
        <dbReference type="Google" id="ProtNLM"/>
    </source>
</evidence>
<dbReference type="PANTHER" id="PTHR46082:SF6">
    <property type="entry name" value="AAA+ ATPASE DOMAIN-CONTAINING PROTEIN-RELATED"/>
    <property type="match status" value="1"/>
</dbReference>
<dbReference type="InterPro" id="IPR053137">
    <property type="entry name" value="NLR-like"/>
</dbReference>
<dbReference type="Pfam" id="PF13424">
    <property type="entry name" value="TPR_12"/>
    <property type="match status" value="3"/>
</dbReference>
<proteinExistence type="predicted"/>
<dbReference type="Gene3D" id="1.25.40.10">
    <property type="entry name" value="Tetratricopeptide repeat domain"/>
    <property type="match status" value="3"/>
</dbReference>
<dbReference type="PANTHER" id="PTHR46082">
    <property type="entry name" value="ATP/GTP-BINDING PROTEIN-RELATED"/>
    <property type="match status" value="1"/>
</dbReference>
<dbReference type="NCBIfam" id="NF040586">
    <property type="entry name" value="FxSxx_TPR"/>
    <property type="match status" value="1"/>
</dbReference>
<evidence type="ECO:0000313" key="3">
    <source>
        <dbReference type="EMBL" id="GAA1562285.1"/>
    </source>
</evidence>
<name>A0ABP4NJ42_9ACTN</name>
<dbReference type="CDD" id="cd02042">
    <property type="entry name" value="ParAB_family"/>
    <property type="match status" value="1"/>
</dbReference>
<dbReference type="InterPro" id="IPR011990">
    <property type="entry name" value="TPR-like_helical_dom_sf"/>
</dbReference>
<feature type="domain" description="NB-ARC" evidence="1">
    <location>
        <begin position="503"/>
        <end position="631"/>
    </location>
</feature>
<dbReference type="Pfam" id="PF00931">
    <property type="entry name" value="NB-ARC"/>
    <property type="match status" value="1"/>
</dbReference>
<feature type="domain" description="AAA" evidence="2">
    <location>
        <begin position="8"/>
        <end position="45"/>
    </location>
</feature>
<dbReference type="SUPFAM" id="SSF52540">
    <property type="entry name" value="P-loop containing nucleoside triphosphate hydrolases"/>
    <property type="match status" value="2"/>
</dbReference>
<dbReference type="Pfam" id="PF07721">
    <property type="entry name" value="TPR_4"/>
    <property type="match status" value="1"/>
</dbReference>
<evidence type="ECO:0000313" key="4">
    <source>
        <dbReference type="Proteomes" id="UP001501470"/>
    </source>
</evidence>
<gene>
    <name evidence="3" type="ORF">GCM10009827_099750</name>
</gene>
<keyword evidence="4" id="KW-1185">Reference proteome</keyword>
<dbReference type="SUPFAM" id="SSF48452">
    <property type="entry name" value="TPR-like"/>
    <property type="match status" value="3"/>
</dbReference>
<dbReference type="Gene3D" id="3.40.50.300">
    <property type="entry name" value="P-loop containing nucleotide triphosphate hydrolases"/>
    <property type="match status" value="2"/>
</dbReference>
<protein>
    <recommendedName>
        <fullName evidence="5">ATP/GTP-binding protein</fullName>
    </recommendedName>
</protein>
<dbReference type="Proteomes" id="UP001501470">
    <property type="component" value="Unassembled WGS sequence"/>
</dbReference>
<dbReference type="Pfam" id="PF13614">
    <property type="entry name" value="AAA_31"/>
    <property type="match status" value="1"/>
</dbReference>